<protein>
    <recommendedName>
        <fullName evidence="3">Sporulation inhibitor of replication protein SirA</fullName>
    </recommendedName>
</protein>
<dbReference type="EMBL" id="CCRF01000049">
    <property type="protein sequence ID" value="CEE01528.1"/>
    <property type="molecule type" value="Genomic_DNA"/>
</dbReference>
<keyword evidence="2" id="KW-1185">Reference proteome</keyword>
<evidence type="ECO:0008006" key="3">
    <source>
        <dbReference type="Google" id="ProtNLM"/>
    </source>
</evidence>
<dbReference type="OrthoDB" id="2736584at2"/>
<accession>A0A090IYN1</accession>
<dbReference type="AlphaFoldDB" id="A0A090IYN1"/>
<organism evidence="1 2">
    <name type="scientific">Caldibacillus thermoamylovorans</name>
    <dbReference type="NCBI Taxonomy" id="35841"/>
    <lineage>
        <taxon>Bacteria</taxon>
        <taxon>Bacillati</taxon>
        <taxon>Bacillota</taxon>
        <taxon>Bacilli</taxon>
        <taxon>Bacillales</taxon>
        <taxon>Bacillaceae</taxon>
        <taxon>Caldibacillus</taxon>
    </lineage>
</organism>
<dbReference type="InterPro" id="IPR019683">
    <property type="entry name" value="SirA"/>
</dbReference>
<proteinExistence type="predicted"/>
<dbReference type="Proteomes" id="UP000040576">
    <property type="component" value="Unassembled WGS sequence"/>
</dbReference>
<evidence type="ECO:0000313" key="1">
    <source>
        <dbReference type="EMBL" id="CEE01528.1"/>
    </source>
</evidence>
<dbReference type="RefSeq" id="WP_034769991.1">
    <property type="nucleotide sequence ID" value="NZ_CCRF01000049.1"/>
</dbReference>
<dbReference type="Pfam" id="PF10747">
    <property type="entry name" value="SirA"/>
    <property type="match status" value="1"/>
</dbReference>
<name>A0A090IYN1_9BACI</name>
<gene>
    <name evidence="1" type="ORF">BT1A1_1700</name>
</gene>
<sequence>MRKYDMYIIKELFANFYYGREYFFYHLFKEYETANIKTKKILSKQIDYISSSIPAIQIYKQLIEQLQGRKDFIMNNGMFLVENSRGSVNFKIYPKKCVMQSTGTMDIDMIFMEALRKTEFNFLVVDLDNERFGWIKPMKDHHYLETLSSR</sequence>
<dbReference type="InterPro" id="IPR038449">
    <property type="entry name" value="SirA_sf"/>
</dbReference>
<dbReference type="Gene3D" id="3.30.310.250">
    <property type="entry name" value="Sporulation inhibitor of replication protein SirA"/>
    <property type="match status" value="1"/>
</dbReference>
<evidence type="ECO:0000313" key="2">
    <source>
        <dbReference type="Proteomes" id="UP000040576"/>
    </source>
</evidence>
<reference evidence="1 2" key="1">
    <citation type="submission" date="2014-07" db="EMBL/GenBank/DDBJ databases">
        <authorList>
            <person name="Wibberg Daniel"/>
        </authorList>
    </citation>
    <scope>NUCLEOTIDE SEQUENCE [LARGE SCALE GENOMIC DNA]</scope>
</reference>